<evidence type="ECO:0000313" key="1">
    <source>
        <dbReference type="EMBL" id="RUO81268.1"/>
    </source>
</evidence>
<accession>A0A432ZTW8</accession>
<gene>
    <name evidence="1" type="ORF">CWI84_00460</name>
</gene>
<sequence>MLFVAGLLAPAQASYASFERHFDVQSLPAVLADSLPSDVKTPDPTPSLDDHTAAFNGDFFTTPNLVEFELLESQWFSYAAASVWQHVARAPPITA</sequence>
<keyword evidence="2" id="KW-1185">Reference proteome</keyword>
<dbReference type="EMBL" id="PIQH01000001">
    <property type="protein sequence ID" value="RUO81268.1"/>
    <property type="molecule type" value="Genomic_DNA"/>
</dbReference>
<name>A0A432ZTW8_9GAMM</name>
<reference evidence="1 2" key="1">
    <citation type="journal article" date="2011" name="Front. Microbiol.">
        <title>Genomic signatures of strain selection and enhancement in Bacillus atrophaeus var. globigii, a historical biowarfare simulant.</title>
        <authorList>
            <person name="Gibbons H.S."/>
            <person name="Broomall S.M."/>
            <person name="McNew L.A."/>
            <person name="Daligault H."/>
            <person name="Chapman C."/>
            <person name="Bruce D."/>
            <person name="Karavis M."/>
            <person name="Krepps M."/>
            <person name="McGregor P.A."/>
            <person name="Hong C."/>
            <person name="Park K.H."/>
            <person name="Akmal A."/>
            <person name="Feldman A."/>
            <person name="Lin J.S."/>
            <person name="Chang W.E."/>
            <person name="Higgs B.W."/>
            <person name="Demirev P."/>
            <person name="Lindquist J."/>
            <person name="Liem A."/>
            <person name="Fochler E."/>
            <person name="Read T.D."/>
            <person name="Tapia R."/>
            <person name="Johnson S."/>
            <person name="Bishop-Lilly K.A."/>
            <person name="Detter C."/>
            <person name="Han C."/>
            <person name="Sozhamannan S."/>
            <person name="Rosenzweig C.N."/>
            <person name="Skowronski E.W."/>
        </authorList>
    </citation>
    <scope>NUCLEOTIDE SEQUENCE [LARGE SCALE GENOMIC DNA]</scope>
    <source>
        <strain evidence="1 2">CC-PW-9</strain>
    </source>
</reference>
<protein>
    <submittedName>
        <fullName evidence="1">Uncharacterized protein</fullName>
    </submittedName>
</protein>
<comment type="caution">
    <text evidence="1">The sequence shown here is derived from an EMBL/GenBank/DDBJ whole genome shotgun (WGS) entry which is preliminary data.</text>
</comment>
<organism evidence="1 2">
    <name type="scientific">Idiomarina tyrosinivorans</name>
    <dbReference type="NCBI Taxonomy" id="1445662"/>
    <lineage>
        <taxon>Bacteria</taxon>
        <taxon>Pseudomonadati</taxon>
        <taxon>Pseudomonadota</taxon>
        <taxon>Gammaproteobacteria</taxon>
        <taxon>Alteromonadales</taxon>
        <taxon>Idiomarinaceae</taxon>
        <taxon>Idiomarina</taxon>
    </lineage>
</organism>
<dbReference type="AlphaFoldDB" id="A0A432ZTW8"/>
<dbReference type="Proteomes" id="UP000287996">
    <property type="component" value="Unassembled WGS sequence"/>
</dbReference>
<evidence type="ECO:0000313" key="2">
    <source>
        <dbReference type="Proteomes" id="UP000287996"/>
    </source>
</evidence>
<proteinExistence type="predicted"/>